<feature type="chain" id="PRO_5007888629" description="DUF2884 family protein" evidence="2">
    <location>
        <begin position="19"/>
        <end position="262"/>
    </location>
</feature>
<gene>
    <name evidence="3" type="ORF">N478_07090</name>
</gene>
<evidence type="ECO:0000313" key="4">
    <source>
        <dbReference type="Proteomes" id="UP000076661"/>
    </source>
</evidence>
<organism evidence="3 4">
    <name type="scientific">Pseudoalteromonas luteoviolacea S4060-1</name>
    <dbReference type="NCBI Taxonomy" id="1365257"/>
    <lineage>
        <taxon>Bacteria</taxon>
        <taxon>Pseudomonadati</taxon>
        <taxon>Pseudomonadota</taxon>
        <taxon>Gammaproteobacteria</taxon>
        <taxon>Alteromonadales</taxon>
        <taxon>Pseudoalteromonadaceae</taxon>
        <taxon>Pseudoalteromonas</taxon>
    </lineage>
</organism>
<keyword evidence="1" id="KW-0175">Coiled coil</keyword>
<dbReference type="EMBL" id="AUXX01000056">
    <property type="protein sequence ID" value="KZN60315.1"/>
    <property type="molecule type" value="Genomic_DNA"/>
</dbReference>
<evidence type="ECO:0000313" key="3">
    <source>
        <dbReference type="EMBL" id="KZN60315.1"/>
    </source>
</evidence>
<dbReference type="Proteomes" id="UP000076661">
    <property type="component" value="Unassembled WGS sequence"/>
</dbReference>
<keyword evidence="2" id="KW-0732">Signal</keyword>
<feature type="signal peptide" evidence="2">
    <location>
        <begin position="1"/>
        <end position="18"/>
    </location>
</feature>
<dbReference type="AlphaFoldDB" id="A0A167IZV6"/>
<name>A0A167IZV6_9GAMM</name>
<dbReference type="PATRIC" id="fig|1365257.3.peg.4821"/>
<protein>
    <recommendedName>
        <fullName evidence="5">DUF2884 family protein</fullName>
    </recommendedName>
</protein>
<dbReference type="InterPro" id="IPR021307">
    <property type="entry name" value="DUF2884"/>
</dbReference>
<feature type="coiled-coil region" evidence="1">
    <location>
        <begin position="191"/>
        <end position="240"/>
    </location>
</feature>
<evidence type="ECO:0008006" key="5">
    <source>
        <dbReference type="Google" id="ProtNLM"/>
    </source>
</evidence>
<sequence>MKQVLLVTAILSTAPALAHDDNHIAFSVDNCQVEFQNNVAITPTEVAITTPNSQLLTIDANGQAFINGQQIDVTEQQQSALTLYADTLRVELPKVAEMATDAVEVAEVALNEVAIAFDLDGLDKLSTVLDEINQEIQATFYRQGSFVMGEQAFDNFSENFEHQFEERIESAVQSAMFESIGSLLVTIGSEMNNADGNMQAFEQRMENMGKQIEEKVTAQAEQLERRAESLCSNFEQIAEQEASLSHAIPALSSYNLMRFTAN</sequence>
<evidence type="ECO:0000256" key="2">
    <source>
        <dbReference type="SAM" id="SignalP"/>
    </source>
</evidence>
<evidence type="ECO:0000256" key="1">
    <source>
        <dbReference type="SAM" id="Coils"/>
    </source>
</evidence>
<proteinExistence type="predicted"/>
<dbReference type="Pfam" id="PF11101">
    <property type="entry name" value="DUF2884"/>
    <property type="match status" value="1"/>
</dbReference>
<dbReference type="RefSeq" id="WP_063382946.1">
    <property type="nucleotide sequence ID" value="NZ_AUXX01000056.1"/>
</dbReference>
<comment type="caution">
    <text evidence="3">The sequence shown here is derived from an EMBL/GenBank/DDBJ whole genome shotgun (WGS) entry which is preliminary data.</text>
</comment>
<accession>A0A167IZV6</accession>
<reference evidence="3 4" key="1">
    <citation type="submission" date="2013-07" db="EMBL/GenBank/DDBJ databases">
        <title>Comparative Genomic and Metabolomic Analysis of Twelve Strains of Pseudoalteromonas luteoviolacea.</title>
        <authorList>
            <person name="Vynne N.G."/>
            <person name="Mansson M."/>
            <person name="Gram L."/>
        </authorList>
    </citation>
    <scope>NUCLEOTIDE SEQUENCE [LARGE SCALE GENOMIC DNA]</scope>
    <source>
        <strain evidence="3 4">S4060-1</strain>
    </source>
</reference>